<evidence type="ECO:0000256" key="1">
    <source>
        <dbReference type="ARBA" id="ARBA00004651"/>
    </source>
</evidence>
<comment type="subcellular location">
    <subcellularLocation>
        <location evidence="1">Cell membrane</location>
        <topology evidence="1">Multi-pass membrane protein</topology>
    </subcellularLocation>
</comment>
<evidence type="ECO:0000256" key="4">
    <source>
        <dbReference type="ARBA" id="ARBA00022475"/>
    </source>
</evidence>
<keyword evidence="3" id="KW-0050">Antiport</keyword>
<dbReference type="PANTHER" id="PTHR43298">
    <property type="entry name" value="MULTIDRUG RESISTANCE PROTEIN NORM-RELATED"/>
    <property type="match status" value="1"/>
</dbReference>
<dbReference type="NCBIfam" id="TIGR00797">
    <property type="entry name" value="matE"/>
    <property type="match status" value="1"/>
</dbReference>
<dbReference type="PANTHER" id="PTHR43298:SF2">
    <property type="entry name" value="FMN_FAD EXPORTER YEEO-RELATED"/>
    <property type="match status" value="1"/>
</dbReference>
<keyword evidence="6 10" id="KW-1133">Transmembrane helix</keyword>
<evidence type="ECO:0000256" key="6">
    <source>
        <dbReference type="ARBA" id="ARBA00022989"/>
    </source>
</evidence>
<accession>A0ABR7CWL7</accession>
<organism evidence="11 12">
    <name type="scientific">Butyricimonas hominis</name>
    <dbReference type="NCBI Taxonomy" id="2763032"/>
    <lineage>
        <taxon>Bacteria</taxon>
        <taxon>Pseudomonadati</taxon>
        <taxon>Bacteroidota</taxon>
        <taxon>Bacteroidia</taxon>
        <taxon>Bacteroidales</taxon>
        <taxon>Odoribacteraceae</taxon>
        <taxon>Butyricimonas</taxon>
    </lineage>
</organism>
<feature type="transmembrane region" description="Helical" evidence="10">
    <location>
        <begin position="203"/>
        <end position="224"/>
    </location>
</feature>
<evidence type="ECO:0000256" key="8">
    <source>
        <dbReference type="ARBA" id="ARBA00023136"/>
    </source>
</evidence>
<feature type="transmembrane region" description="Helical" evidence="10">
    <location>
        <begin position="292"/>
        <end position="315"/>
    </location>
</feature>
<feature type="transmembrane region" description="Helical" evidence="10">
    <location>
        <begin position="21"/>
        <end position="42"/>
    </location>
</feature>
<keyword evidence="8 10" id="KW-0472">Membrane</keyword>
<dbReference type="InterPro" id="IPR048279">
    <property type="entry name" value="MdtK-like"/>
</dbReference>
<feature type="transmembrane region" description="Helical" evidence="10">
    <location>
        <begin position="395"/>
        <end position="415"/>
    </location>
</feature>
<feature type="transmembrane region" description="Helical" evidence="10">
    <location>
        <begin position="68"/>
        <end position="91"/>
    </location>
</feature>
<name>A0ABR7CWL7_9BACT</name>
<feature type="transmembrane region" description="Helical" evidence="10">
    <location>
        <begin position="427"/>
        <end position="447"/>
    </location>
</feature>
<evidence type="ECO:0000256" key="3">
    <source>
        <dbReference type="ARBA" id="ARBA00022449"/>
    </source>
</evidence>
<keyword evidence="12" id="KW-1185">Reference proteome</keyword>
<dbReference type="PIRSF" id="PIRSF006603">
    <property type="entry name" value="DinF"/>
    <property type="match status" value="1"/>
</dbReference>
<dbReference type="InterPro" id="IPR050222">
    <property type="entry name" value="MATE_MdtK"/>
</dbReference>
<dbReference type="Proteomes" id="UP000646484">
    <property type="component" value="Unassembled WGS sequence"/>
</dbReference>
<feature type="transmembrane region" description="Helical" evidence="10">
    <location>
        <begin position="250"/>
        <end position="272"/>
    </location>
</feature>
<reference evidence="11 12" key="1">
    <citation type="submission" date="2020-08" db="EMBL/GenBank/DDBJ databases">
        <title>Genome public.</title>
        <authorList>
            <person name="Liu C."/>
            <person name="Sun Q."/>
        </authorList>
    </citation>
    <scope>NUCLEOTIDE SEQUENCE [LARGE SCALE GENOMIC DNA]</scope>
    <source>
        <strain evidence="11 12">NSJ-56</strain>
    </source>
</reference>
<evidence type="ECO:0000256" key="2">
    <source>
        <dbReference type="ARBA" id="ARBA00022448"/>
    </source>
</evidence>
<gene>
    <name evidence="11" type="ORF">H8S64_01180</name>
</gene>
<keyword evidence="2" id="KW-0813">Transport</keyword>
<evidence type="ECO:0000256" key="10">
    <source>
        <dbReference type="SAM" id="Phobius"/>
    </source>
</evidence>
<evidence type="ECO:0000256" key="7">
    <source>
        <dbReference type="ARBA" id="ARBA00023065"/>
    </source>
</evidence>
<keyword evidence="5 10" id="KW-0812">Transmembrane</keyword>
<keyword evidence="4" id="KW-1003">Cell membrane</keyword>
<evidence type="ECO:0000256" key="5">
    <source>
        <dbReference type="ARBA" id="ARBA00022692"/>
    </source>
</evidence>
<sequence length="465" mass="50762">MRAQDKSPQGTVRMDMLHGSLLNKILLFALPLAASSILQQLFNSVDVAVVGKFASSQALAAVGSNASVISLMINLFVGISVGASVVIANYIGQKNQRGIKNAIHTVSVVTLASGVLLLAVGLLIARPILEMMDTPDDVIDLAVLYLRIYFLGMPFFMIYNFGAAILRSMGDTKRPLYCLIIAGLINTALNLLLVIVFKMSVAGVAIGTVVSNMFCAGMIIYILLHEKEPFRLESKHIKISRPELRKMLRIGVPAGVQGMVFSIANIFIQAAINRFGSNAIAGSAAALTYEYYCYFVVSAFSQATVTFISQNYGAGQIERCKKVFRQTMLLSVTSCAILNGFFVWQKELAIGIFTSSPEVFRFATLRMEIVLLTQSLACSYEIAGAALRGLGYSMLPAILTVFGTCVLRLFWVYVICPLFPTFEALMIIYPISWIVTGAAVCIAYHIIQKKLFIPEKAYNLLNGNN</sequence>
<feature type="transmembrane region" description="Helical" evidence="10">
    <location>
        <begin position="327"/>
        <end position="344"/>
    </location>
</feature>
<feature type="transmembrane region" description="Helical" evidence="10">
    <location>
        <begin position="176"/>
        <end position="197"/>
    </location>
</feature>
<protein>
    <recommendedName>
        <fullName evidence="9">Multidrug-efflux transporter</fullName>
    </recommendedName>
</protein>
<evidence type="ECO:0000256" key="9">
    <source>
        <dbReference type="ARBA" id="ARBA00031636"/>
    </source>
</evidence>
<proteinExistence type="predicted"/>
<dbReference type="InterPro" id="IPR002528">
    <property type="entry name" value="MATE_fam"/>
</dbReference>
<dbReference type="EMBL" id="JACOOH010000001">
    <property type="protein sequence ID" value="MBC5619705.1"/>
    <property type="molecule type" value="Genomic_DNA"/>
</dbReference>
<dbReference type="Pfam" id="PF01554">
    <property type="entry name" value="MatE"/>
    <property type="match status" value="2"/>
</dbReference>
<feature type="transmembrane region" description="Helical" evidence="10">
    <location>
        <begin position="144"/>
        <end position="164"/>
    </location>
</feature>
<keyword evidence="7" id="KW-0406">Ion transport</keyword>
<dbReference type="CDD" id="cd13138">
    <property type="entry name" value="MATE_yoeA_like"/>
    <property type="match status" value="1"/>
</dbReference>
<dbReference type="RefSeq" id="WP_186974626.1">
    <property type="nucleotide sequence ID" value="NZ_JACOOH010000001.1"/>
</dbReference>
<evidence type="ECO:0000313" key="11">
    <source>
        <dbReference type="EMBL" id="MBC5619705.1"/>
    </source>
</evidence>
<comment type="caution">
    <text evidence="11">The sequence shown here is derived from an EMBL/GenBank/DDBJ whole genome shotgun (WGS) entry which is preliminary data.</text>
</comment>
<evidence type="ECO:0000313" key="12">
    <source>
        <dbReference type="Proteomes" id="UP000646484"/>
    </source>
</evidence>
<feature type="transmembrane region" description="Helical" evidence="10">
    <location>
        <begin position="103"/>
        <end position="124"/>
    </location>
</feature>